<proteinExistence type="inferred from homology"/>
<dbReference type="PRINTS" id="PR00178">
    <property type="entry name" value="FATTYACIDBP"/>
</dbReference>
<evidence type="ECO:0000259" key="4">
    <source>
        <dbReference type="PROSITE" id="PS00214"/>
    </source>
</evidence>
<dbReference type="FunFam" id="2.40.128.20:FF:000001">
    <property type="entry name" value="Fatty acid-binding protein, adipocyte"/>
    <property type="match status" value="1"/>
</dbReference>
<dbReference type="InterPro" id="IPR012674">
    <property type="entry name" value="Calycin"/>
</dbReference>
<protein>
    <submittedName>
        <fullName evidence="5">Fatty acid binding protein</fullName>
    </submittedName>
</protein>
<accession>A0AAV4HIW5</accession>
<dbReference type="PROSITE" id="PS00214">
    <property type="entry name" value="FABP"/>
    <property type="match status" value="1"/>
</dbReference>
<keyword evidence="6" id="KW-1185">Reference proteome</keyword>
<dbReference type="InterPro" id="IPR000463">
    <property type="entry name" value="Fatty_acid-bd"/>
</dbReference>
<evidence type="ECO:0000256" key="3">
    <source>
        <dbReference type="RuleBase" id="RU003696"/>
    </source>
</evidence>
<dbReference type="Pfam" id="PF00061">
    <property type="entry name" value="Lipocalin"/>
    <property type="match status" value="1"/>
</dbReference>
<comment type="similarity">
    <text evidence="1 3">Belongs to the calycin superfamily. Fatty-acid binding protein (FABP) family.</text>
</comment>
<dbReference type="SUPFAM" id="SSF50814">
    <property type="entry name" value="Lipocalins"/>
    <property type="match status" value="1"/>
</dbReference>
<dbReference type="Proteomes" id="UP000762676">
    <property type="component" value="Unassembled WGS sequence"/>
</dbReference>
<evidence type="ECO:0000256" key="2">
    <source>
        <dbReference type="ARBA" id="ARBA00023121"/>
    </source>
</evidence>
<keyword evidence="3" id="KW-0813">Transport</keyword>
<evidence type="ECO:0000256" key="1">
    <source>
        <dbReference type="ARBA" id="ARBA00008390"/>
    </source>
</evidence>
<dbReference type="GO" id="GO:0008289">
    <property type="term" value="F:lipid binding"/>
    <property type="evidence" value="ECO:0007669"/>
    <property type="project" value="UniProtKB-KW"/>
</dbReference>
<dbReference type="InterPro" id="IPR031259">
    <property type="entry name" value="ILBP"/>
</dbReference>
<dbReference type="Gene3D" id="2.40.128.20">
    <property type="match status" value="1"/>
</dbReference>
<reference evidence="5 6" key="1">
    <citation type="journal article" date="2021" name="Elife">
        <title>Chloroplast acquisition without the gene transfer in kleptoplastic sea slugs, Plakobranchus ocellatus.</title>
        <authorList>
            <person name="Maeda T."/>
            <person name="Takahashi S."/>
            <person name="Yoshida T."/>
            <person name="Shimamura S."/>
            <person name="Takaki Y."/>
            <person name="Nagai Y."/>
            <person name="Toyoda A."/>
            <person name="Suzuki Y."/>
            <person name="Arimoto A."/>
            <person name="Ishii H."/>
            <person name="Satoh N."/>
            <person name="Nishiyama T."/>
            <person name="Hasebe M."/>
            <person name="Maruyama T."/>
            <person name="Minagawa J."/>
            <person name="Obokata J."/>
            <person name="Shigenobu S."/>
        </authorList>
    </citation>
    <scope>NUCLEOTIDE SEQUENCE [LARGE SCALE GENOMIC DNA]</scope>
</reference>
<dbReference type="InterPro" id="IPR000566">
    <property type="entry name" value="Lipocln_cytosolic_FA-bd_dom"/>
</dbReference>
<comment type="caution">
    <text evidence="5">The sequence shown here is derived from an EMBL/GenBank/DDBJ whole genome shotgun (WGS) entry which is preliminary data.</text>
</comment>
<evidence type="ECO:0000313" key="5">
    <source>
        <dbReference type="EMBL" id="GFR97375.1"/>
    </source>
</evidence>
<feature type="domain" description="Cytosolic fatty-acid binding proteins" evidence="4">
    <location>
        <begin position="8"/>
        <end position="25"/>
    </location>
</feature>
<dbReference type="PANTHER" id="PTHR11955">
    <property type="entry name" value="FATTY ACID BINDING PROTEIN"/>
    <property type="match status" value="1"/>
</dbReference>
<name>A0AAV4HIW5_9GAST</name>
<dbReference type="CDD" id="cd00742">
    <property type="entry name" value="FABP"/>
    <property type="match status" value="1"/>
</dbReference>
<sequence>MAEQYAPGTWIMENSENFDEYMKAVGVGFAKRVIGNAAKPKQEISVDNGNWKIVTSTTVTSVVLEFELNKEFDETTADGRKVKSTCTVDGNKLITEQKGELDSTIIRDFTPDSFVMTLTAKGVTCTRNYKKQQ</sequence>
<organism evidence="5 6">
    <name type="scientific">Elysia marginata</name>
    <dbReference type="NCBI Taxonomy" id="1093978"/>
    <lineage>
        <taxon>Eukaryota</taxon>
        <taxon>Metazoa</taxon>
        <taxon>Spiralia</taxon>
        <taxon>Lophotrochozoa</taxon>
        <taxon>Mollusca</taxon>
        <taxon>Gastropoda</taxon>
        <taxon>Heterobranchia</taxon>
        <taxon>Euthyneura</taxon>
        <taxon>Panpulmonata</taxon>
        <taxon>Sacoglossa</taxon>
        <taxon>Placobranchoidea</taxon>
        <taxon>Plakobranchidae</taxon>
        <taxon>Elysia</taxon>
    </lineage>
</organism>
<evidence type="ECO:0000313" key="6">
    <source>
        <dbReference type="Proteomes" id="UP000762676"/>
    </source>
</evidence>
<keyword evidence="2" id="KW-0446">Lipid-binding</keyword>
<gene>
    <name evidence="5" type="ORF">ElyMa_002743800</name>
</gene>
<dbReference type="AlphaFoldDB" id="A0AAV4HIW5"/>
<dbReference type="EMBL" id="BMAT01005633">
    <property type="protein sequence ID" value="GFR97375.1"/>
    <property type="molecule type" value="Genomic_DNA"/>
</dbReference>